<feature type="region of interest" description="Disordered" evidence="1">
    <location>
        <begin position="41"/>
        <end position="62"/>
    </location>
</feature>
<accession>A0ABQ7K3H2</accession>
<evidence type="ECO:0000313" key="3">
    <source>
        <dbReference type="Proteomes" id="UP001194696"/>
    </source>
</evidence>
<organism evidence="2 3">
    <name type="scientific">Linnemannia gamsii</name>
    <dbReference type="NCBI Taxonomy" id="64522"/>
    <lineage>
        <taxon>Eukaryota</taxon>
        <taxon>Fungi</taxon>
        <taxon>Fungi incertae sedis</taxon>
        <taxon>Mucoromycota</taxon>
        <taxon>Mortierellomycotina</taxon>
        <taxon>Mortierellomycetes</taxon>
        <taxon>Mortierellales</taxon>
        <taxon>Mortierellaceae</taxon>
        <taxon>Linnemannia</taxon>
    </lineage>
</organism>
<feature type="compositionally biased region" description="Low complexity" evidence="1">
    <location>
        <begin position="149"/>
        <end position="194"/>
    </location>
</feature>
<feature type="compositionally biased region" description="Polar residues" evidence="1">
    <location>
        <begin position="51"/>
        <end position="62"/>
    </location>
</feature>
<proteinExistence type="predicted"/>
<feature type="region of interest" description="Disordered" evidence="1">
    <location>
        <begin position="149"/>
        <end position="196"/>
    </location>
</feature>
<evidence type="ECO:0000313" key="2">
    <source>
        <dbReference type="EMBL" id="KAG0289984.1"/>
    </source>
</evidence>
<sequence length="384" mass="40846">MENSINNSVLSIATDMDLDDSMPMMSPNMPLTTIPEFPDEDEYEEREGDISQETTASPPQQHTTANALLQDRRNILITRSGADDEDESNHGSNKQQYFEDFVTQRESWTYDNNITELSPLPSPSPATTPITTRLGGRSNRLSINLSFLSPSSPSSVSCSSYTSLSSASSSSPPSASYSSSSSAMSSPGGAISPSTNPFQWTSDLRQYIMTDIGPQPSNSQVPALRSHLHLVRQRSYSKIGGTGFGGAGMGGGLHSPSSNSCGGMSPLSPSSSMAKGFGMAMSSMPMPMSPTTIMMTSRKATSLQTQALVGQYGNGNVIMMTTSHNNNTPINGSNGGGGGRRRSDVSLYQQRMGSSSMTDLTTTLPQERELLLHHPAAAAWGGNQ</sequence>
<feature type="region of interest" description="Disordered" evidence="1">
    <location>
        <begin position="113"/>
        <end position="136"/>
    </location>
</feature>
<name>A0ABQ7K3H2_9FUNG</name>
<evidence type="ECO:0000256" key="1">
    <source>
        <dbReference type="SAM" id="MobiDB-lite"/>
    </source>
</evidence>
<keyword evidence="3" id="KW-1185">Reference proteome</keyword>
<reference evidence="2 3" key="1">
    <citation type="journal article" date="2020" name="Fungal Divers.">
        <title>Resolving the Mortierellaceae phylogeny through synthesis of multi-gene phylogenetics and phylogenomics.</title>
        <authorList>
            <person name="Vandepol N."/>
            <person name="Liber J."/>
            <person name="Desiro A."/>
            <person name="Na H."/>
            <person name="Kennedy M."/>
            <person name="Barry K."/>
            <person name="Grigoriev I.V."/>
            <person name="Miller A.N."/>
            <person name="O'Donnell K."/>
            <person name="Stajich J.E."/>
            <person name="Bonito G."/>
        </authorList>
    </citation>
    <scope>NUCLEOTIDE SEQUENCE [LARGE SCALE GENOMIC DNA]</scope>
    <source>
        <strain evidence="2 3">AD045</strain>
    </source>
</reference>
<comment type="caution">
    <text evidence="2">The sequence shown here is derived from an EMBL/GenBank/DDBJ whole genome shotgun (WGS) entry which is preliminary data.</text>
</comment>
<dbReference type="Proteomes" id="UP001194696">
    <property type="component" value="Unassembled WGS sequence"/>
</dbReference>
<dbReference type="EMBL" id="JAAAIM010000316">
    <property type="protein sequence ID" value="KAG0289984.1"/>
    <property type="molecule type" value="Genomic_DNA"/>
</dbReference>
<protein>
    <submittedName>
        <fullName evidence="2">Uncharacterized protein</fullName>
    </submittedName>
</protein>
<gene>
    <name evidence="2" type="ORF">BGZ96_006524</name>
</gene>